<dbReference type="FunFam" id="3.40.50.300:FF:000006">
    <property type="entry name" value="DNA-binding transcriptional regulator NtrC"/>
    <property type="match status" value="1"/>
</dbReference>
<comment type="caution">
    <text evidence="11">The sequence shown here is derived from an EMBL/GenBank/DDBJ whole genome shotgun (WGS) entry which is preliminary data.</text>
</comment>
<dbReference type="PROSITE" id="PS00675">
    <property type="entry name" value="SIGMA54_INTERACT_1"/>
    <property type="match status" value="1"/>
</dbReference>
<dbReference type="Gene3D" id="1.10.8.60">
    <property type="match status" value="1"/>
</dbReference>
<reference evidence="11 12" key="1">
    <citation type="submission" date="2019-07" db="EMBL/GenBank/DDBJ databases">
        <title>Whole genome shotgun sequence of Aneurinibacillus danicus NBRC 102444.</title>
        <authorList>
            <person name="Hosoyama A."/>
            <person name="Uohara A."/>
            <person name="Ohji S."/>
            <person name="Ichikawa N."/>
        </authorList>
    </citation>
    <scope>NUCLEOTIDE SEQUENCE [LARGE SCALE GENOMIC DNA]</scope>
    <source>
        <strain evidence="11 12">NBRC 102444</strain>
    </source>
</reference>
<dbReference type="InterPro" id="IPR025662">
    <property type="entry name" value="Sigma_54_int_dom_ATP-bd_1"/>
</dbReference>
<dbReference type="Pfam" id="PF25601">
    <property type="entry name" value="AAA_lid_14"/>
    <property type="match status" value="1"/>
</dbReference>
<dbReference type="InterPro" id="IPR000700">
    <property type="entry name" value="PAS-assoc_C"/>
</dbReference>
<keyword evidence="3" id="KW-0067">ATP-binding</keyword>
<dbReference type="SMART" id="SM00091">
    <property type="entry name" value="PAS"/>
    <property type="match status" value="1"/>
</dbReference>
<dbReference type="GO" id="GO:0005524">
    <property type="term" value="F:ATP binding"/>
    <property type="evidence" value="ECO:0007669"/>
    <property type="project" value="UniProtKB-KW"/>
</dbReference>
<dbReference type="OrthoDB" id="9771372at2"/>
<dbReference type="Proteomes" id="UP000321157">
    <property type="component" value="Unassembled WGS sequence"/>
</dbReference>
<evidence type="ECO:0000256" key="6">
    <source>
        <dbReference type="ARBA" id="ARBA00023163"/>
    </source>
</evidence>
<dbReference type="InterPro" id="IPR027417">
    <property type="entry name" value="P-loop_NTPase"/>
</dbReference>
<dbReference type="GO" id="GO:0006355">
    <property type="term" value="P:regulation of DNA-templated transcription"/>
    <property type="evidence" value="ECO:0007669"/>
    <property type="project" value="InterPro"/>
</dbReference>
<evidence type="ECO:0000313" key="11">
    <source>
        <dbReference type="EMBL" id="GEN34743.1"/>
    </source>
</evidence>
<dbReference type="Pfam" id="PF00158">
    <property type="entry name" value="Sigma54_activat"/>
    <property type="match status" value="1"/>
</dbReference>
<dbReference type="GO" id="GO:0003677">
    <property type="term" value="F:DNA binding"/>
    <property type="evidence" value="ECO:0007669"/>
    <property type="project" value="UniProtKB-KW"/>
</dbReference>
<keyword evidence="6" id="KW-0804">Transcription</keyword>
<sequence length="478" mass="55658">MEKTRDNFINNQKLYQLFYDPIHRCLDINRVLRFLDYSYEGLLLSDKDGRVLYANQALERISGFSRKEIVGRTPQEMEENGLIIHQSLKVLKKNPLTISQKLKTGREVFITSQPVRDENGNILCYIANYRDLHEINELHQEHQLRKDIDYTELQELRSRFLETDEFISRSFKMKQVLEKTWKVAKTEAIVLIRGESGTGKEVIAKTIHKASSRADGPYIQINCGAIPESLMEAELFGYEKGAFTGAERSKAGLLEAANEGTVLLDEIGDLPLHLQVKLLRVIQTKEFYRVGSTKPRSLNIRFVAATNRDLSEMVDKGLFREDLYYRLNVVPIFLPPLRERKEDIIPLACYFLDKNNEKYHCHKKFDVRVCQDIENYEWPGNVRQLENVVERMVIMAEGDIIDASLLPEEIRQKKTETDIPAIPARERDIIPLKKAREMAEKELIIYALEKYKSIREAARHLEVDHSTLIRKIRKYDIM</sequence>
<evidence type="ECO:0000256" key="2">
    <source>
        <dbReference type="ARBA" id="ARBA00022797"/>
    </source>
</evidence>
<dbReference type="PROSITE" id="PS00688">
    <property type="entry name" value="SIGMA54_INTERACT_3"/>
    <property type="match status" value="1"/>
</dbReference>
<dbReference type="PANTHER" id="PTHR32071">
    <property type="entry name" value="TRANSCRIPTIONAL REGULATORY PROTEIN"/>
    <property type="match status" value="1"/>
</dbReference>
<dbReference type="PROSITE" id="PS00676">
    <property type="entry name" value="SIGMA54_INTERACT_2"/>
    <property type="match status" value="1"/>
</dbReference>
<evidence type="ECO:0000259" key="9">
    <source>
        <dbReference type="PROSITE" id="PS50112"/>
    </source>
</evidence>
<feature type="domain" description="PAS" evidence="9">
    <location>
        <begin position="27"/>
        <end position="73"/>
    </location>
</feature>
<dbReference type="SMART" id="SM00382">
    <property type="entry name" value="AAA"/>
    <property type="match status" value="1"/>
</dbReference>
<evidence type="ECO:0000259" key="8">
    <source>
        <dbReference type="PROSITE" id="PS50045"/>
    </source>
</evidence>
<dbReference type="NCBIfam" id="TIGR00229">
    <property type="entry name" value="sensory_box"/>
    <property type="match status" value="1"/>
</dbReference>
<dbReference type="InterPro" id="IPR009057">
    <property type="entry name" value="Homeodomain-like_sf"/>
</dbReference>
<dbReference type="InterPro" id="IPR000014">
    <property type="entry name" value="PAS"/>
</dbReference>
<feature type="domain" description="Sigma-54 factor interaction" evidence="8">
    <location>
        <begin position="166"/>
        <end position="394"/>
    </location>
</feature>
<dbReference type="CDD" id="cd00130">
    <property type="entry name" value="PAS"/>
    <property type="match status" value="1"/>
</dbReference>
<evidence type="ECO:0000259" key="10">
    <source>
        <dbReference type="PROSITE" id="PS50113"/>
    </source>
</evidence>
<keyword evidence="12" id="KW-1185">Reference proteome</keyword>
<name>A0A511VAZ7_9BACL</name>
<dbReference type="AlphaFoldDB" id="A0A511VAZ7"/>
<dbReference type="Pfam" id="PF18024">
    <property type="entry name" value="HTH_50"/>
    <property type="match status" value="1"/>
</dbReference>
<dbReference type="Gene3D" id="3.40.50.300">
    <property type="entry name" value="P-loop containing nucleotide triphosphate hydrolases"/>
    <property type="match status" value="1"/>
</dbReference>
<evidence type="ECO:0000313" key="12">
    <source>
        <dbReference type="Proteomes" id="UP000321157"/>
    </source>
</evidence>
<dbReference type="CDD" id="cd00009">
    <property type="entry name" value="AAA"/>
    <property type="match status" value="1"/>
</dbReference>
<dbReference type="SUPFAM" id="SSF55785">
    <property type="entry name" value="PYP-like sensor domain (PAS domain)"/>
    <property type="match status" value="1"/>
</dbReference>
<evidence type="ECO:0000256" key="3">
    <source>
        <dbReference type="ARBA" id="ARBA00022840"/>
    </source>
</evidence>
<keyword evidence="5" id="KW-0238">DNA-binding</keyword>
<dbReference type="SUPFAM" id="SSF52540">
    <property type="entry name" value="P-loop containing nucleoside triphosphate hydrolases"/>
    <property type="match status" value="1"/>
</dbReference>
<dbReference type="InterPro" id="IPR002078">
    <property type="entry name" value="Sigma_54_int"/>
</dbReference>
<dbReference type="PANTHER" id="PTHR32071:SF57">
    <property type="entry name" value="C4-DICARBOXYLATE TRANSPORT TRANSCRIPTIONAL REGULATORY PROTEIN DCTD"/>
    <property type="match status" value="1"/>
</dbReference>
<dbReference type="Gene3D" id="1.10.10.60">
    <property type="entry name" value="Homeodomain-like"/>
    <property type="match status" value="1"/>
</dbReference>
<dbReference type="SUPFAM" id="SSF46689">
    <property type="entry name" value="Homeodomain-like"/>
    <property type="match status" value="1"/>
</dbReference>
<protein>
    <recommendedName>
        <fullName evidence="7">HTH-type transcriptional regulatory protein TyrR</fullName>
    </recommendedName>
</protein>
<dbReference type="InterPro" id="IPR025944">
    <property type="entry name" value="Sigma_54_int_dom_CS"/>
</dbReference>
<keyword evidence="4" id="KW-0805">Transcription regulation</keyword>
<dbReference type="InterPro" id="IPR035965">
    <property type="entry name" value="PAS-like_dom_sf"/>
</dbReference>
<organism evidence="11 12">
    <name type="scientific">Aneurinibacillus danicus</name>
    <dbReference type="NCBI Taxonomy" id="267746"/>
    <lineage>
        <taxon>Bacteria</taxon>
        <taxon>Bacillati</taxon>
        <taxon>Bacillota</taxon>
        <taxon>Bacilli</taxon>
        <taxon>Bacillales</taxon>
        <taxon>Paenibacillaceae</taxon>
        <taxon>Aneurinibacillus group</taxon>
        <taxon>Aneurinibacillus</taxon>
    </lineage>
</organism>
<evidence type="ECO:0000256" key="1">
    <source>
        <dbReference type="ARBA" id="ARBA00022741"/>
    </source>
</evidence>
<dbReference type="EMBL" id="BJXX01000097">
    <property type="protein sequence ID" value="GEN34743.1"/>
    <property type="molecule type" value="Genomic_DNA"/>
</dbReference>
<proteinExistence type="predicted"/>
<accession>A0A511VAZ7</accession>
<dbReference type="Pfam" id="PF13426">
    <property type="entry name" value="PAS_9"/>
    <property type="match status" value="1"/>
</dbReference>
<dbReference type="InterPro" id="IPR025943">
    <property type="entry name" value="Sigma_54_int_dom_ATP-bd_2"/>
</dbReference>
<dbReference type="RefSeq" id="WP_146810011.1">
    <property type="nucleotide sequence ID" value="NZ_BJXX01000097.1"/>
</dbReference>
<evidence type="ECO:0000256" key="5">
    <source>
        <dbReference type="ARBA" id="ARBA00023125"/>
    </source>
</evidence>
<gene>
    <name evidence="11" type="ORF">ADA01nite_22030</name>
</gene>
<dbReference type="InterPro" id="IPR058031">
    <property type="entry name" value="AAA_lid_NorR"/>
</dbReference>
<evidence type="ECO:0000256" key="7">
    <source>
        <dbReference type="ARBA" id="ARBA00029500"/>
    </source>
</evidence>
<dbReference type="PROSITE" id="PS50113">
    <property type="entry name" value="PAC"/>
    <property type="match status" value="1"/>
</dbReference>
<dbReference type="InterPro" id="IPR003593">
    <property type="entry name" value="AAA+_ATPase"/>
</dbReference>
<dbReference type="InterPro" id="IPR030828">
    <property type="entry name" value="HTH_TyrR"/>
</dbReference>
<dbReference type="PROSITE" id="PS50045">
    <property type="entry name" value="SIGMA54_INTERACT_4"/>
    <property type="match status" value="1"/>
</dbReference>
<keyword evidence="2" id="KW-0058">Aromatic hydrocarbons catabolism</keyword>
<dbReference type="Gene3D" id="3.30.450.20">
    <property type="entry name" value="PAS domain"/>
    <property type="match status" value="1"/>
</dbReference>
<feature type="domain" description="PAC" evidence="10">
    <location>
        <begin position="92"/>
        <end position="144"/>
    </location>
</feature>
<dbReference type="PROSITE" id="PS50112">
    <property type="entry name" value="PAS"/>
    <property type="match status" value="1"/>
</dbReference>
<evidence type="ECO:0000256" key="4">
    <source>
        <dbReference type="ARBA" id="ARBA00023015"/>
    </source>
</evidence>
<keyword evidence="1" id="KW-0547">Nucleotide-binding</keyword>